<evidence type="ECO:0008006" key="9">
    <source>
        <dbReference type="Google" id="ProtNLM"/>
    </source>
</evidence>
<dbReference type="AlphaFoldDB" id="A0A1S8DK07"/>
<evidence type="ECO:0000313" key="7">
    <source>
        <dbReference type="EMBL" id="ONM45229.1"/>
    </source>
</evidence>
<keyword evidence="4" id="KW-0233">DNA recombination</keyword>
<dbReference type="GO" id="GO:0006313">
    <property type="term" value="P:DNA transposition"/>
    <property type="evidence" value="ECO:0007669"/>
    <property type="project" value="InterPro"/>
</dbReference>
<dbReference type="EMBL" id="MUBC01000005">
    <property type="protein sequence ID" value="ONM45229.1"/>
    <property type="molecule type" value="Genomic_DNA"/>
</dbReference>
<dbReference type="Gene3D" id="3.90.350.10">
    <property type="entry name" value="Transposase Inhibitor Protein From Tn5, Chain A, domain 1"/>
    <property type="match status" value="1"/>
</dbReference>
<evidence type="ECO:0000313" key="8">
    <source>
        <dbReference type="Proteomes" id="UP000242847"/>
    </source>
</evidence>
<accession>A0A1S8DK07</accession>
<dbReference type="STRING" id="254161.SAMN05216256_11389"/>
<keyword evidence="8" id="KW-1185">Reference proteome</keyword>
<dbReference type="InterPro" id="IPR047952">
    <property type="entry name" value="Transpos_IS4"/>
</dbReference>
<dbReference type="NCBIfam" id="NF033592">
    <property type="entry name" value="transpos_IS4_1"/>
    <property type="match status" value="1"/>
</dbReference>
<comment type="similarity">
    <text evidence="1">Belongs to the transposase 11 family.</text>
</comment>
<keyword evidence="3" id="KW-0238">DNA-binding</keyword>
<evidence type="ECO:0000256" key="4">
    <source>
        <dbReference type="ARBA" id="ARBA00023172"/>
    </source>
</evidence>
<reference evidence="7 8" key="1">
    <citation type="submission" date="2017-01" db="EMBL/GenBank/DDBJ databases">
        <title>Draft genome sequence of Pseudomonas pachastrellae type strain CCUG 46540T from a deep sea.</title>
        <authorList>
            <person name="Gomila M."/>
            <person name="Mulet M."/>
            <person name="Lalucat J."/>
            <person name="Garcia-Valdes E."/>
        </authorList>
    </citation>
    <scope>NUCLEOTIDE SEQUENCE [LARGE SCALE GENOMIC DNA]</scope>
    <source>
        <strain evidence="7 8">CCUG 46540</strain>
    </source>
</reference>
<dbReference type="InterPro" id="IPR025399">
    <property type="entry name" value="DUF4372"/>
</dbReference>
<evidence type="ECO:0000259" key="6">
    <source>
        <dbReference type="Pfam" id="PF14294"/>
    </source>
</evidence>
<protein>
    <recommendedName>
        <fullName evidence="9">IS4 family transposase</fullName>
    </recommendedName>
</protein>
<keyword evidence="2" id="KW-0815">Transposition</keyword>
<dbReference type="Proteomes" id="UP000242847">
    <property type="component" value="Unassembled WGS sequence"/>
</dbReference>
<evidence type="ECO:0000259" key="5">
    <source>
        <dbReference type="Pfam" id="PF01609"/>
    </source>
</evidence>
<dbReference type="GO" id="GO:0004803">
    <property type="term" value="F:transposase activity"/>
    <property type="evidence" value="ECO:0007669"/>
    <property type="project" value="InterPro"/>
</dbReference>
<evidence type="ECO:0000256" key="3">
    <source>
        <dbReference type="ARBA" id="ARBA00023125"/>
    </source>
</evidence>
<dbReference type="PANTHER" id="PTHR33258:SF1">
    <property type="entry name" value="TRANSPOSASE INSL FOR INSERTION SEQUENCE ELEMENT IS186A-RELATED"/>
    <property type="match status" value="1"/>
</dbReference>
<dbReference type="SUPFAM" id="SSF53098">
    <property type="entry name" value="Ribonuclease H-like"/>
    <property type="match status" value="1"/>
</dbReference>
<feature type="domain" description="DUF4372" evidence="6">
    <location>
        <begin position="4"/>
        <end position="75"/>
    </location>
</feature>
<dbReference type="InterPro" id="IPR012337">
    <property type="entry name" value="RNaseH-like_sf"/>
</dbReference>
<evidence type="ECO:0000256" key="1">
    <source>
        <dbReference type="ARBA" id="ARBA00010075"/>
    </source>
</evidence>
<dbReference type="Pfam" id="PF14294">
    <property type="entry name" value="DUF4372"/>
    <property type="match status" value="1"/>
</dbReference>
<gene>
    <name evidence="7" type="ORF">BXT89_03330</name>
</gene>
<dbReference type="RefSeq" id="WP_083724676.1">
    <property type="nucleotide sequence ID" value="NZ_FOUD01000013.1"/>
</dbReference>
<proteinExistence type="inferred from homology"/>
<name>A0A1S8DK07_9GAMM</name>
<organism evidence="7 8">
    <name type="scientific">Halopseudomonas pachastrellae</name>
    <dbReference type="NCBI Taxonomy" id="254161"/>
    <lineage>
        <taxon>Bacteria</taxon>
        <taxon>Pseudomonadati</taxon>
        <taxon>Pseudomonadota</taxon>
        <taxon>Gammaproteobacteria</taxon>
        <taxon>Pseudomonadales</taxon>
        <taxon>Pseudomonadaceae</taxon>
        <taxon>Halopseudomonas</taxon>
    </lineage>
</organism>
<dbReference type="GO" id="GO:0003677">
    <property type="term" value="F:DNA binding"/>
    <property type="evidence" value="ECO:0007669"/>
    <property type="project" value="UniProtKB-KW"/>
</dbReference>
<dbReference type="InterPro" id="IPR002559">
    <property type="entry name" value="Transposase_11"/>
</dbReference>
<feature type="domain" description="Transposase IS4-like" evidence="5">
    <location>
        <begin position="119"/>
        <end position="336"/>
    </location>
</feature>
<dbReference type="PANTHER" id="PTHR33258">
    <property type="entry name" value="TRANSPOSASE INSL FOR INSERTION SEQUENCE ELEMENT IS186A-RELATED"/>
    <property type="match status" value="1"/>
</dbReference>
<dbReference type="Pfam" id="PF01609">
    <property type="entry name" value="DDE_Tnp_1"/>
    <property type="match status" value="1"/>
</dbReference>
<sequence>MYTNTRFADLLKGLPRPVFDKQVRELDADKHCKGFKSWDQMIALIYAQIACASSLREIETGFNSQKIHHYHLGTRCIRRSTLADANQKRPAALFERICQLLMAKVSRHLRQEVGEFLYLLDSTPIPLKGLGYDDWTRDNHNHRTQGLKVHVLMASGSNTPVQSLISAPNINDIDVGRNTPIEAGQTYVFDKGYCDYNWWYQIHCAGAYFVTRLKSNAGVQVLADNTQDSSEHPQVLGDHLVSFKNRRPGGKRINQYHGTPLRRVLVAREDGRPALVIATNDLVSPANVIAANYKARWGIELFFKWLKQNLSVRTFLGRSENAVRIQIFVALITYLLLQIQHAGSAAASSLRCCLTELRAGLFQRKETDHELLQRRQRRQLIWTRMQGALPL</sequence>
<comment type="caution">
    <text evidence="7">The sequence shown here is derived from an EMBL/GenBank/DDBJ whole genome shotgun (WGS) entry which is preliminary data.</text>
</comment>
<dbReference type="OrthoDB" id="6112254at2"/>
<evidence type="ECO:0000256" key="2">
    <source>
        <dbReference type="ARBA" id="ARBA00022578"/>
    </source>
</evidence>